<evidence type="ECO:0000256" key="4">
    <source>
        <dbReference type="ARBA" id="ARBA00022741"/>
    </source>
</evidence>
<keyword evidence="3 9" id="KW-0645">Protease</keyword>
<keyword evidence="5 9" id="KW-0378">Hydrolase</keyword>
<dbReference type="SUPFAM" id="SSF52540">
    <property type="entry name" value="P-loop containing nucleoside triphosphate hydrolases"/>
    <property type="match status" value="1"/>
</dbReference>
<dbReference type="PROSITE" id="PS51786">
    <property type="entry name" value="LON_PROTEOLYTIC"/>
    <property type="match status" value="1"/>
</dbReference>
<dbReference type="Gene3D" id="3.40.50.300">
    <property type="entry name" value="P-loop containing nucleotide triphosphate hydrolases"/>
    <property type="match status" value="1"/>
</dbReference>
<dbReference type="CDD" id="cd19500">
    <property type="entry name" value="RecA-like_Lon"/>
    <property type="match status" value="1"/>
</dbReference>
<dbReference type="PIRSF" id="PIRSF001174">
    <property type="entry name" value="Lon_proteas"/>
    <property type="match status" value="1"/>
</dbReference>
<name>A0A124G063_UNCT6</name>
<dbReference type="PATRIC" id="fig|1635277.3.peg.663"/>
<dbReference type="HAMAP" id="MF_01973">
    <property type="entry name" value="lon_bact"/>
    <property type="match status" value="1"/>
</dbReference>
<dbReference type="SUPFAM" id="SSF54211">
    <property type="entry name" value="Ribosomal protein S5 domain 2-like"/>
    <property type="match status" value="1"/>
</dbReference>
<evidence type="ECO:0000259" key="16">
    <source>
        <dbReference type="PROSITE" id="PS51787"/>
    </source>
</evidence>
<dbReference type="Pfam" id="PF22667">
    <property type="entry name" value="Lon_lid"/>
    <property type="match status" value="1"/>
</dbReference>
<evidence type="ECO:0000256" key="14">
    <source>
        <dbReference type="RuleBase" id="RU000591"/>
    </source>
</evidence>
<dbReference type="InterPro" id="IPR003959">
    <property type="entry name" value="ATPase_AAA_core"/>
</dbReference>
<dbReference type="InterPro" id="IPR008269">
    <property type="entry name" value="Lon_proteolytic"/>
</dbReference>
<dbReference type="AlphaFoldDB" id="A0A124G063"/>
<dbReference type="InterPro" id="IPR020568">
    <property type="entry name" value="Ribosomal_Su5_D2-typ_SF"/>
</dbReference>
<dbReference type="Pfam" id="PF00004">
    <property type="entry name" value="AAA"/>
    <property type="match status" value="1"/>
</dbReference>
<sequence>MEEKIKNNEKVEQISEENKNLPEILPILVRNDVIIYPLLILPVAVNDPNQIKLIDDALSQNKLIILGYTKKDNLSNVTSKDIEEFGVVANIMKMLRFPDGSVRILLQGIKRAKIEEIVTNDKPYFLARYKQIEEVESNTITYQAFIRNLKDQFKNYIKISQQFPEEIFQILDTIQEGWKLADFIASNLPTDVNTRYEILTIRNSTKRMEKVSEILAKETSIIELGQKIKSKVTSEINEDQKKFFLREQLKAIKEELGEEDPKDKEINELKEKLKKKKMSQNVVEIVEKEIEKLEMMNPMMPDYNVSRTYLDWILELPWNEYSKDNLDIKRAEKILNEDHYDLEKVKERILEYLAVRKLKNDSKGPILCFVGPPGVGKTSLGKSIARALGRNFVRISLGGIHDEAEIRGHRRTYIGALPGRIIQELKKAKTSNPVFMLDEIDKIGSDFRGDPSSALLEVLDPMQNDTFVDHYLDIPYDLSQVMFITTANVLYTIPPALLDRMEVIELPGYTITDKMFIAKRYLLPRQIEENGLTKNNLSISNEGLKEIIDGYTREAGVRNLERTIGSICRKIAKKIAENKNKKYRIDQNNVKDYLGKRKFLSDKAEKRAEIGITTGMAWTPNGGEILFVEAIKMIGKGNLILTGQLGDVMKESARAALSYIKANYKRFKIKPEDFEKFDIHIHLPEGAIPKDGPSAGITLATSIVSILSEVPVRSDIAMTGEITLRGKVLPIGGVKEKIIGAKLAGIKNIILPEFNKRDLDEISKDTLKGLKFYFVKNFDQVIDIALDKKTKKRKK</sequence>
<dbReference type="PRINTS" id="PR00830">
    <property type="entry name" value="ENDOLAPTASE"/>
</dbReference>
<dbReference type="InterPro" id="IPR003593">
    <property type="entry name" value="AAA+_ATPase"/>
</dbReference>
<dbReference type="GO" id="GO:0006515">
    <property type="term" value="P:protein quality control for misfolded or incompletely synthesized proteins"/>
    <property type="evidence" value="ECO:0007669"/>
    <property type="project" value="UniProtKB-UniRule"/>
</dbReference>
<keyword evidence="7 9" id="KW-0067">ATP-binding</keyword>
<dbReference type="Proteomes" id="UP000053467">
    <property type="component" value="Unassembled WGS sequence"/>
</dbReference>
<comment type="subcellular location">
    <subcellularLocation>
        <location evidence="1 9 10">Cytoplasm</location>
    </subcellularLocation>
</comment>
<evidence type="ECO:0000256" key="7">
    <source>
        <dbReference type="ARBA" id="ARBA00022840"/>
    </source>
</evidence>
<evidence type="ECO:0000256" key="13">
    <source>
        <dbReference type="PROSITE-ProRule" id="PRU01122"/>
    </source>
</evidence>
<dbReference type="EMBL" id="LGGX01000017">
    <property type="protein sequence ID" value="KUK86501.1"/>
    <property type="molecule type" value="Genomic_DNA"/>
</dbReference>
<evidence type="ECO:0000313" key="18">
    <source>
        <dbReference type="Proteomes" id="UP000053467"/>
    </source>
</evidence>
<dbReference type="Pfam" id="PF02190">
    <property type="entry name" value="LON_substr_bdg"/>
    <property type="match status" value="1"/>
</dbReference>
<dbReference type="PANTHER" id="PTHR10046">
    <property type="entry name" value="ATP DEPENDENT LON PROTEASE FAMILY MEMBER"/>
    <property type="match status" value="1"/>
</dbReference>
<dbReference type="InterPro" id="IPR027417">
    <property type="entry name" value="P-loop_NTPase"/>
</dbReference>
<dbReference type="Gene3D" id="1.10.8.60">
    <property type="match status" value="1"/>
</dbReference>
<keyword evidence="8 9" id="KW-0346">Stress response</keyword>
<dbReference type="EC" id="3.4.21.53" evidence="9 10"/>
<dbReference type="SMART" id="SM00464">
    <property type="entry name" value="LON"/>
    <property type="match status" value="1"/>
</dbReference>
<dbReference type="InterPro" id="IPR014721">
    <property type="entry name" value="Ribsml_uS5_D2-typ_fold_subgr"/>
</dbReference>
<comment type="similarity">
    <text evidence="9 10 13 14">Belongs to the peptidase S16 family.</text>
</comment>
<feature type="active site" evidence="9 11">
    <location>
        <position position="694"/>
    </location>
</feature>
<dbReference type="GO" id="GO:0005737">
    <property type="term" value="C:cytoplasm"/>
    <property type="evidence" value="ECO:0007669"/>
    <property type="project" value="UniProtKB-SubCell"/>
</dbReference>
<dbReference type="FunFam" id="3.40.50.300:FF:000382">
    <property type="entry name" value="Lon protease homolog 2, peroxisomal"/>
    <property type="match status" value="1"/>
</dbReference>
<comment type="function">
    <text evidence="9">ATP-dependent serine protease that mediates the selective degradation of mutant and abnormal proteins as well as certain short-lived regulatory proteins. Required for cellular homeostasis and for survival from DNA damage and developmental changes induced by stress. Degrades polypeptides processively to yield small peptide fragments that are 5 to 10 amino acids long. Binds to DNA in a double-stranded, site-specific manner.</text>
</comment>
<evidence type="ECO:0000313" key="17">
    <source>
        <dbReference type="EMBL" id="KUK86501.1"/>
    </source>
</evidence>
<dbReference type="InterPro" id="IPR015947">
    <property type="entry name" value="PUA-like_sf"/>
</dbReference>
<dbReference type="PROSITE" id="PS01046">
    <property type="entry name" value="LON_SER"/>
    <property type="match status" value="1"/>
</dbReference>
<proteinExistence type="evidence at transcript level"/>
<feature type="binding site" evidence="9 12">
    <location>
        <begin position="371"/>
        <end position="378"/>
    </location>
    <ligand>
        <name>ATP</name>
        <dbReference type="ChEBI" id="CHEBI:30616"/>
    </ligand>
</feature>
<evidence type="ECO:0000256" key="12">
    <source>
        <dbReference type="PIRSR" id="PIRSR001174-2"/>
    </source>
</evidence>
<evidence type="ECO:0000256" key="10">
    <source>
        <dbReference type="PIRNR" id="PIRNR001174"/>
    </source>
</evidence>
<protein>
    <recommendedName>
        <fullName evidence="9 10">Lon protease</fullName>
        <ecNumber evidence="9 10">3.4.21.53</ecNumber>
    </recommendedName>
    <alternativeName>
        <fullName evidence="9">ATP-dependent protease La</fullName>
    </alternativeName>
</protein>
<evidence type="ECO:0000259" key="15">
    <source>
        <dbReference type="PROSITE" id="PS51786"/>
    </source>
</evidence>
<dbReference type="InterPro" id="IPR027543">
    <property type="entry name" value="Lon_bac"/>
</dbReference>
<dbReference type="GO" id="GO:0004176">
    <property type="term" value="F:ATP-dependent peptidase activity"/>
    <property type="evidence" value="ECO:0007669"/>
    <property type="project" value="UniProtKB-UniRule"/>
</dbReference>
<comment type="caution">
    <text evidence="17">The sequence shown here is derived from an EMBL/GenBank/DDBJ whole genome shotgun (WGS) entry which is preliminary data.</text>
</comment>
<dbReference type="SMART" id="SM00382">
    <property type="entry name" value="AAA"/>
    <property type="match status" value="1"/>
</dbReference>
<accession>A0A124G063</accession>
<evidence type="ECO:0000256" key="9">
    <source>
        <dbReference type="HAMAP-Rule" id="MF_01973"/>
    </source>
</evidence>
<gene>
    <name evidence="9" type="primary">lon</name>
    <name evidence="17" type="ORF">XE03_1451</name>
</gene>
<dbReference type="Gene3D" id="2.30.130.40">
    <property type="entry name" value="LON domain-like"/>
    <property type="match status" value="1"/>
</dbReference>
<evidence type="ECO:0000256" key="2">
    <source>
        <dbReference type="ARBA" id="ARBA00022490"/>
    </source>
</evidence>
<keyword evidence="6 9" id="KW-0720">Serine protease</keyword>
<feature type="active site" evidence="9 11">
    <location>
        <position position="737"/>
    </location>
</feature>
<comment type="subunit">
    <text evidence="9 10">Homohexamer. Organized in a ring with a central cavity.</text>
</comment>
<dbReference type="PROSITE" id="PS51787">
    <property type="entry name" value="LON_N"/>
    <property type="match status" value="1"/>
</dbReference>
<dbReference type="InterPro" id="IPR046336">
    <property type="entry name" value="Lon_prtase_N_sf"/>
</dbReference>
<dbReference type="NCBIfam" id="TIGR00763">
    <property type="entry name" value="lon"/>
    <property type="match status" value="1"/>
</dbReference>
<dbReference type="InterPro" id="IPR027065">
    <property type="entry name" value="Lon_Prtase"/>
</dbReference>
<evidence type="ECO:0000256" key="11">
    <source>
        <dbReference type="PIRSR" id="PIRSR001174-1"/>
    </source>
</evidence>
<dbReference type="InterPro" id="IPR004815">
    <property type="entry name" value="Lon_bac/euk-typ"/>
</dbReference>
<evidence type="ECO:0000256" key="6">
    <source>
        <dbReference type="ARBA" id="ARBA00022825"/>
    </source>
</evidence>
<dbReference type="Gene3D" id="1.20.5.5270">
    <property type="match status" value="1"/>
</dbReference>
<dbReference type="GO" id="GO:0016887">
    <property type="term" value="F:ATP hydrolysis activity"/>
    <property type="evidence" value="ECO:0007669"/>
    <property type="project" value="UniProtKB-UniRule"/>
</dbReference>
<comment type="catalytic activity">
    <reaction evidence="9 10 13">
        <text>Hydrolysis of proteins in presence of ATP.</text>
        <dbReference type="EC" id="3.4.21.53"/>
    </reaction>
</comment>
<dbReference type="GO" id="GO:0005524">
    <property type="term" value="F:ATP binding"/>
    <property type="evidence" value="ECO:0007669"/>
    <property type="project" value="UniProtKB-UniRule"/>
</dbReference>
<comment type="induction">
    <text evidence="9">By heat shock.</text>
</comment>
<dbReference type="Gene3D" id="3.30.230.10">
    <property type="match status" value="1"/>
</dbReference>
<dbReference type="Gene3D" id="1.20.58.1480">
    <property type="match status" value="1"/>
</dbReference>
<evidence type="ECO:0000256" key="8">
    <source>
        <dbReference type="ARBA" id="ARBA00023016"/>
    </source>
</evidence>
<keyword evidence="4 9" id="KW-0547">Nucleotide-binding</keyword>
<dbReference type="Pfam" id="PF05362">
    <property type="entry name" value="Lon_C"/>
    <property type="match status" value="1"/>
</dbReference>
<keyword evidence="2 9" id="KW-0963">Cytoplasm</keyword>
<dbReference type="GO" id="GO:0004252">
    <property type="term" value="F:serine-type endopeptidase activity"/>
    <property type="evidence" value="ECO:0007669"/>
    <property type="project" value="UniProtKB-UniRule"/>
</dbReference>
<dbReference type="GO" id="GO:0043565">
    <property type="term" value="F:sequence-specific DNA binding"/>
    <property type="evidence" value="ECO:0007669"/>
    <property type="project" value="UniProtKB-UniRule"/>
</dbReference>
<feature type="domain" description="Lon proteolytic" evidence="15">
    <location>
        <begin position="607"/>
        <end position="788"/>
    </location>
</feature>
<reference evidence="18" key="1">
    <citation type="journal article" date="2015" name="MBio">
        <title>Genome-Resolved Metagenomic Analysis Reveals Roles for Candidate Phyla and Other Microbial Community Members in Biogeochemical Transformations in Oil Reservoirs.</title>
        <authorList>
            <person name="Hu P."/>
            <person name="Tom L."/>
            <person name="Singh A."/>
            <person name="Thomas B.C."/>
            <person name="Baker B.J."/>
            <person name="Piceno Y.M."/>
            <person name="Andersen G.L."/>
            <person name="Banfield J.F."/>
        </authorList>
    </citation>
    <scope>NUCLEOTIDE SEQUENCE [LARGE SCALE GENOMIC DNA]</scope>
</reference>
<dbReference type="GO" id="GO:0034605">
    <property type="term" value="P:cellular response to heat"/>
    <property type="evidence" value="ECO:0007669"/>
    <property type="project" value="UniProtKB-UniRule"/>
</dbReference>
<evidence type="ECO:0000256" key="1">
    <source>
        <dbReference type="ARBA" id="ARBA00004496"/>
    </source>
</evidence>
<evidence type="ECO:0000256" key="5">
    <source>
        <dbReference type="ARBA" id="ARBA00022801"/>
    </source>
</evidence>
<dbReference type="InterPro" id="IPR008268">
    <property type="entry name" value="Peptidase_S16_AS"/>
</dbReference>
<organism evidence="17 18">
    <name type="scientific">candidate division TA06 bacterium 34_109</name>
    <dbReference type="NCBI Taxonomy" id="1635277"/>
    <lineage>
        <taxon>Bacteria</taxon>
        <taxon>Bacteria division TA06</taxon>
    </lineage>
</organism>
<dbReference type="SUPFAM" id="SSF88697">
    <property type="entry name" value="PUA domain-like"/>
    <property type="match status" value="1"/>
</dbReference>
<evidence type="ECO:0000256" key="3">
    <source>
        <dbReference type="ARBA" id="ARBA00022670"/>
    </source>
</evidence>
<feature type="domain" description="Lon N-terminal" evidence="16">
    <location>
        <begin position="25"/>
        <end position="219"/>
    </location>
</feature>
<dbReference type="InterPro" id="IPR003111">
    <property type="entry name" value="Lon_prtase_N"/>
</dbReference>
<dbReference type="FunFam" id="1.20.5.5270:FF:000002">
    <property type="entry name" value="Lon protease homolog"/>
    <property type="match status" value="1"/>
</dbReference>
<dbReference type="InterPro" id="IPR054594">
    <property type="entry name" value="Lon_lid"/>
</dbReference>